<dbReference type="InterPro" id="IPR004046">
    <property type="entry name" value="GST_C"/>
</dbReference>
<dbReference type="SUPFAM" id="SSF47616">
    <property type="entry name" value="GST C-terminal domain-like"/>
    <property type="match status" value="1"/>
</dbReference>
<dbReference type="SFLD" id="SFLDS00019">
    <property type="entry name" value="Glutathione_Transferase_(cytos"/>
    <property type="match status" value="1"/>
</dbReference>
<dbReference type="CDD" id="cd03057">
    <property type="entry name" value="GST_N_Beta"/>
    <property type="match status" value="1"/>
</dbReference>
<feature type="domain" description="GST C-terminal" evidence="2">
    <location>
        <begin position="88"/>
        <end position="214"/>
    </location>
</feature>
<dbReference type="SUPFAM" id="SSF52833">
    <property type="entry name" value="Thioredoxin-like"/>
    <property type="match status" value="1"/>
</dbReference>
<evidence type="ECO:0000259" key="2">
    <source>
        <dbReference type="PROSITE" id="PS50405"/>
    </source>
</evidence>
<dbReference type="PROSITE" id="PS50404">
    <property type="entry name" value="GST_NTER"/>
    <property type="match status" value="1"/>
</dbReference>
<keyword evidence="4" id="KW-1185">Reference proteome</keyword>
<dbReference type="PANTHER" id="PTHR44051">
    <property type="entry name" value="GLUTATHIONE S-TRANSFERASE-RELATED"/>
    <property type="match status" value="1"/>
</dbReference>
<dbReference type="PANTHER" id="PTHR44051:SF8">
    <property type="entry name" value="GLUTATHIONE S-TRANSFERASE GSTA"/>
    <property type="match status" value="1"/>
</dbReference>
<dbReference type="RefSeq" id="WP_188968955.1">
    <property type="nucleotide sequence ID" value="NZ_BMKW01000008.1"/>
</dbReference>
<name>A0A917NSQ4_9PROT</name>
<gene>
    <name evidence="3" type="ORF">GCM10011320_35300</name>
</gene>
<evidence type="ECO:0000313" key="4">
    <source>
        <dbReference type="Proteomes" id="UP000661507"/>
    </source>
</evidence>
<dbReference type="Pfam" id="PF13409">
    <property type="entry name" value="GST_N_2"/>
    <property type="match status" value="1"/>
</dbReference>
<accession>A0A917NSQ4</accession>
<feature type="domain" description="GST N-terminal" evidence="1">
    <location>
        <begin position="1"/>
        <end position="82"/>
    </location>
</feature>
<evidence type="ECO:0000259" key="1">
    <source>
        <dbReference type="PROSITE" id="PS50404"/>
    </source>
</evidence>
<dbReference type="InterPro" id="IPR004045">
    <property type="entry name" value="Glutathione_S-Trfase_N"/>
</dbReference>
<dbReference type="Proteomes" id="UP000661507">
    <property type="component" value="Unassembled WGS sequence"/>
</dbReference>
<dbReference type="InterPro" id="IPR036249">
    <property type="entry name" value="Thioredoxin-like_sf"/>
</dbReference>
<reference evidence="3" key="2">
    <citation type="submission" date="2020-09" db="EMBL/GenBank/DDBJ databases">
        <authorList>
            <person name="Sun Q."/>
            <person name="Zhou Y."/>
        </authorList>
    </citation>
    <scope>NUCLEOTIDE SEQUENCE</scope>
    <source>
        <strain evidence="3">CGMCC 1.3617</strain>
    </source>
</reference>
<protein>
    <submittedName>
        <fullName evidence="3">Glutathione S-transferase</fullName>
    </submittedName>
</protein>
<sequence length="214" mass="23225">MSYVLYGDKGSGSAPVEMALAEIGVPVELRAVPLTTDAQLAADYRRLNPMGRIPTLLLPDGTVLTESLAILLTLADRHPEAALLPAPGTAERARVLRWMVLAGAEGYPHVTRADYPERFSAEPSHAEEIRSRAREMYRDLWRLIEAEAGLAGDAAAPYLLGAHFTIADIYLAVLSRWLGGRDWLPVACPKLAALGRAVAARPRIAPVWARHFAG</sequence>
<proteinExistence type="predicted"/>
<dbReference type="InterPro" id="IPR036282">
    <property type="entry name" value="Glutathione-S-Trfase_C_sf"/>
</dbReference>
<dbReference type="InterPro" id="IPR010987">
    <property type="entry name" value="Glutathione-S-Trfase_C-like"/>
</dbReference>
<dbReference type="Gene3D" id="3.40.30.10">
    <property type="entry name" value="Glutaredoxin"/>
    <property type="match status" value="1"/>
</dbReference>
<dbReference type="SFLD" id="SFLDG00358">
    <property type="entry name" value="Main_(cytGST)"/>
    <property type="match status" value="1"/>
</dbReference>
<organism evidence="3 4">
    <name type="scientific">Neoroseomonas lacus</name>
    <dbReference type="NCBI Taxonomy" id="287609"/>
    <lineage>
        <taxon>Bacteria</taxon>
        <taxon>Pseudomonadati</taxon>
        <taxon>Pseudomonadota</taxon>
        <taxon>Alphaproteobacteria</taxon>
        <taxon>Acetobacterales</taxon>
        <taxon>Acetobacteraceae</taxon>
        <taxon>Neoroseomonas</taxon>
    </lineage>
</organism>
<reference evidence="3" key="1">
    <citation type="journal article" date="2014" name="Int. J. Syst. Evol. Microbiol.">
        <title>Complete genome sequence of Corynebacterium casei LMG S-19264T (=DSM 44701T), isolated from a smear-ripened cheese.</title>
        <authorList>
            <consortium name="US DOE Joint Genome Institute (JGI-PGF)"/>
            <person name="Walter F."/>
            <person name="Albersmeier A."/>
            <person name="Kalinowski J."/>
            <person name="Ruckert C."/>
        </authorList>
    </citation>
    <scope>NUCLEOTIDE SEQUENCE</scope>
    <source>
        <strain evidence="3">CGMCC 1.3617</strain>
    </source>
</reference>
<dbReference type="Gene3D" id="1.20.1050.10">
    <property type="match status" value="1"/>
</dbReference>
<comment type="caution">
    <text evidence="3">The sequence shown here is derived from an EMBL/GenBank/DDBJ whole genome shotgun (WGS) entry which is preliminary data.</text>
</comment>
<evidence type="ECO:0000313" key="3">
    <source>
        <dbReference type="EMBL" id="GGJ24907.1"/>
    </source>
</evidence>
<dbReference type="PROSITE" id="PS50405">
    <property type="entry name" value="GST_CTER"/>
    <property type="match status" value="1"/>
</dbReference>
<dbReference type="Pfam" id="PF14497">
    <property type="entry name" value="GST_C_3"/>
    <property type="match status" value="1"/>
</dbReference>
<dbReference type="AlphaFoldDB" id="A0A917NSQ4"/>
<dbReference type="InterPro" id="IPR040079">
    <property type="entry name" value="Glutathione_S-Trfase"/>
</dbReference>
<dbReference type="EMBL" id="BMKW01000008">
    <property type="protein sequence ID" value="GGJ24907.1"/>
    <property type="molecule type" value="Genomic_DNA"/>
</dbReference>